<dbReference type="PANTHER" id="PTHR22916:SF3">
    <property type="entry name" value="UDP-GLCNAC:BETAGAL BETA-1,3-N-ACETYLGLUCOSAMINYLTRANSFERASE-LIKE PROTEIN 1"/>
    <property type="match status" value="1"/>
</dbReference>
<evidence type="ECO:0000313" key="4">
    <source>
        <dbReference type="Proteomes" id="UP001232493"/>
    </source>
</evidence>
<keyword evidence="1" id="KW-0472">Membrane</keyword>
<keyword evidence="4" id="KW-1185">Reference proteome</keyword>
<protein>
    <submittedName>
        <fullName evidence="3">Glycosyltransferase</fullName>
    </submittedName>
</protein>
<sequence length="270" mass="32506">MNNKKYPLVSVVMSVYNGEKYLSDSIKSILDQTYENFEFLIIDDNSNDKSREILKKFSNIDDRIKVFFNNENKGLTYNLNFLINKSKGSLIARMDADDVSKNNRFEKQISFLMENTEVDILGTWAIDIDEFNNEIRKRTVPITDIDIKKIMLKVNPLIHSTIMFKKESLEKINFYDIKYRTSQDYDMYFRAASIGLKFHNLNDYLLYYRYERNYSKKRNFKYRLNDFYIKKNGFKINRVPYYKWYMLLIPIFLGIVPPFTYNIFKKLDPR</sequence>
<organism evidence="3 4">
    <name type="scientific">Marinitoga aeolica</name>
    <dbReference type="NCBI Taxonomy" id="2809031"/>
    <lineage>
        <taxon>Bacteria</taxon>
        <taxon>Thermotogati</taxon>
        <taxon>Thermotogota</taxon>
        <taxon>Thermotogae</taxon>
        <taxon>Petrotogales</taxon>
        <taxon>Petrotogaceae</taxon>
        <taxon>Marinitoga</taxon>
    </lineage>
</organism>
<dbReference type="PANTHER" id="PTHR22916">
    <property type="entry name" value="GLYCOSYLTRANSFERASE"/>
    <property type="match status" value="1"/>
</dbReference>
<dbReference type="SUPFAM" id="SSF53448">
    <property type="entry name" value="Nucleotide-diphospho-sugar transferases"/>
    <property type="match status" value="1"/>
</dbReference>
<name>A0ABY8PTV0_9BACT</name>
<reference evidence="3 4" key="1">
    <citation type="submission" date="2021-02" db="EMBL/GenBank/DDBJ databases">
        <title>Characterization of Marinitoga sp. nov. str. BP5-C20A.</title>
        <authorList>
            <person name="Erauso G."/>
            <person name="Postec A."/>
        </authorList>
    </citation>
    <scope>NUCLEOTIDE SEQUENCE [LARGE SCALE GENOMIC DNA]</scope>
    <source>
        <strain evidence="3 4">BP5-C20A</strain>
    </source>
</reference>
<dbReference type="Pfam" id="PF00535">
    <property type="entry name" value="Glycos_transf_2"/>
    <property type="match status" value="1"/>
</dbReference>
<proteinExistence type="predicted"/>
<keyword evidence="1" id="KW-1133">Transmembrane helix</keyword>
<accession>A0ABY8PTV0</accession>
<keyword evidence="1" id="KW-0812">Transmembrane</keyword>
<dbReference type="RefSeq" id="WP_281001007.1">
    <property type="nucleotide sequence ID" value="NZ_CP069362.1"/>
</dbReference>
<gene>
    <name evidence="3" type="ORF">JRV97_05705</name>
</gene>
<feature type="domain" description="Glycosyltransferase 2-like" evidence="2">
    <location>
        <begin position="10"/>
        <end position="172"/>
    </location>
</feature>
<evidence type="ECO:0000256" key="1">
    <source>
        <dbReference type="SAM" id="Phobius"/>
    </source>
</evidence>
<evidence type="ECO:0000259" key="2">
    <source>
        <dbReference type="Pfam" id="PF00535"/>
    </source>
</evidence>
<dbReference type="InterPro" id="IPR001173">
    <property type="entry name" value="Glyco_trans_2-like"/>
</dbReference>
<feature type="transmembrane region" description="Helical" evidence="1">
    <location>
        <begin position="244"/>
        <end position="264"/>
    </location>
</feature>
<dbReference type="InterPro" id="IPR029044">
    <property type="entry name" value="Nucleotide-diphossugar_trans"/>
</dbReference>
<evidence type="ECO:0000313" key="3">
    <source>
        <dbReference type="EMBL" id="WGS66043.1"/>
    </source>
</evidence>
<dbReference type="Proteomes" id="UP001232493">
    <property type="component" value="Chromosome"/>
</dbReference>
<dbReference type="EMBL" id="CP069362">
    <property type="protein sequence ID" value="WGS66043.1"/>
    <property type="molecule type" value="Genomic_DNA"/>
</dbReference>
<dbReference type="Gene3D" id="3.90.550.10">
    <property type="entry name" value="Spore Coat Polysaccharide Biosynthesis Protein SpsA, Chain A"/>
    <property type="match status" value="1"/>
</dbReference>